<feature type="transmembrane region" description="Helical" evidence="7">
    <location>
        <begin position="106"/>
        <end position="128"/>
    </location>
</feature>
<dbReference type="PANTHER" id="PTHR33508">
    <property type="entry name" value="UPF0056 MEMBRANE PROTEIN YHCE"/>
    <property type="match status" value="1"/>
</dbReference>
<sequence length="207" mass="22308">MEHFFTLYLKLFFMMTPFFVLSVFLILGKKLSSSEKKKVILKLSVTVVIISLVFLVFGQYIFSLFGITLDAFKIGAGTVLFLSALEMIKGGTEVPEGPENTIKRSADFAIVPLAIPVTVGPGLIGILMVMGAELNGVMDTVIVCLSLFAAVASLAIVLLFSSKIQRLLGQQGLEVLPKITGLFVSAIGAQIVFSGIQGFFVESLLLH</sequence>
<dbReference type="RefSeq" id="WP_160062592.1">
    <property type="nucleotide sequence ID" value="NZ_JBAKBA010000052.1"/>
</dbReference>
<dbReference type="Pfam" id="PF01914">
    <property type="entry name" value="MarC"/>
    <property type="match status" value="1"/>
</dbReference>
<reference evidence="8 9" key="1">
    <citation type="submission" date="2024-02" db="EMBL/GenBank/DDBJ databases">
        <title>Bacteria isolated from the canopy kelp, Nereocystis luetkeana.</title>
        <authorList>
            <person name="Pfister C.A."/>
            <person name="Younker I.T."/>
            <person name="Light S.H."/>
        </authorList>
    </citation>
    <scope>NUCLEOTIDE SEQUENCE [LARGE SCALE GENOMIC DNA]</scope>
    <source>
        <strain evidence="8 9">TI.2.07</strain>
    </source>
</reference>
<name>A0ABU9HFL2_9GAMM</name>
<dbReference type="EMBL" id="JBAKBA010000052">
    <property type="protein sequence ID" value="MEL0660694.1"/>
    <property type="molecule type" value="Genomic_DNA"/>
</dbReference>
<gene>
    <name evidence="8" type="ORF">V6255_16280</name>
</gene>
<keyword evidence="4 7" id="KW-0812">Transmembrane</keyword>
<keyword evidence="5 7" id="KW-1133">Transmembrane helix</keyword>
<evidence type="ECO:0000313" key="9">
    <source>
        <dbReference type="Proteomes" id="UP001366060"/>
    </source>
</evidence>
<proteinExistence type="inferred from homology"/>
<dbReference type="NCBIfam" id="TIGR00427">
    <property type="entry name" value="NAAT family transporter"/>
    <property type="match status" value="1"/>
</dbReference>
<organism evidence="8 9">
    <name type="scientific">Psychromonas arctica</name>
    <dbReference type="NCBI Taxonomy" id="168275"/>
    <lineage>
        <taxon>Bacteria</taxon>
        <taxon>Pseudomonadati</taxon>
        <taxon>Pseudomonadota</taxon>
        <taxon>Gammaproteobacteria</taxon>
        <taxon>Alteromonadales</taxon>
        <taxon>Psychromonadaceae</taxon>
        <taxon>Psychromonas</taxon>
    </lineage>
</organism>
<feature type="transmembrane region" description="Helical" evidence="7">
    <location>
        <begin position="6"/>
        <end position="27"/>
    </location>
</feature>
<feature type="transmembrane region" description="Helical" evidence="7">
    <location>
        <begin position="181"/>
        <end position="201"/>
    </location>
</feature>
<evidence type="ECO:0000256" key="4">
    <source>
        <dbReference type="ARBA" id="ARBA00022692"/>
    </source>
</evidence>
<evidence type="ECO:0000256" key="6">
    <source>
        <dbReference type="ARBA" id="ARBA00023136"/>
    </source>
</evidence>
<comment type="similarity">
    <text evidence="2 7">Belongs to the UPF0056 (MarC) family.</text>
</comment>
<evidence type="ECO:0000313" key="8">
    <source>
        <dbReference type="EMBL" id="MEL0660694.1"/>
    </source>
</evidence>
<dbReference type="PANTHER" id="PTHR33508:SF1">
    <property type="entry name" value="UPF0056 MEMBRANE PROTEIN YHCE"/>
    <property type="match status" value="1"/>
</dbReference>
<keyword evidence="3" id="KW-1003">Cell membrane</keyword>
<accession>A0ABU9HFL2</accession>
<evidence type="ECO:0000256" key="2">
    <source>
        <dbReference type="ARBA" id="ARBA00009784"/>
    </source>
</evidence>
<evidence type="ECO:0000256" key="5">
    <source>
        <dbReference type="ARBA" id="ARBA00022989"/>
    </source>
</evidence>
<evidence type="ECO:0000256" key="7">
    <source>
        <dbReference type="RuleBase" id="RU362048"/>
    </source>
</evidence>
<comment type="caution">
    <text evidence="8">The sequence shown here is derived from an EMBL/GenBank/DDBJ whole genome shotgun (WGS) entry which is preliminary data.</text>
</comment>
<comment type="subcellular location">
    <subcellularLocation>
        <location evidence="1 7">Cell membrane</location>
        <topology evidence="1 7">Multi-pass membrane protein</topology>
    </subcellularLocation>
</comment>
<keyword evidence="9" id="KW-1185">Reference proteome</keyword>
<feature type="transmembrane region" description="Helical" evidence="7">
    <location>
        <begin position="140"/>
        <end position="160"/>
    </location>
</feature>
<dbReference type="Proteomes" id="UP001366060">
    <property type="component" value="Unassembled WGS sequence"/>
</dbReference>
<evidence type="ECO:0000256" key="3">
    <source>
        <dbReference type="ARBA" id="ARBA00022475"/>
    </source>
</evidence>
<protein>
    <recommendedName>
        <fullName evidence="7">UPF0056 membrane protein</fullName>
    </recommendedName>
</protein>
<keyword evidence="6 7" id="KW-0472">Membrane</keyword>
<feature type="transmembrane region" description="Helical" evidence="7">
    <location>
        <begin position="64"/>
        <end position="85"/>
    </location>
</feature>
<feature type="transmembrane region" description="Helical" evidence="7">
    <location>
        <begin position="39"/>
        <end position="58"/>
    </location>
</feature>
<evidence type="ECO:0000256" key="1">
    <source>
        <dbReference type="ARBA" id="ARBA00004651"/>
    </source>
</evidence>
<dbReference type="InterPro" id="IPR002771">
    <property type="entry name" value="Multi_antbiot-R_MarC"/>
</dbReference>